<feature type="compositionally biased region" description="Polar residues" evidence="1">
    <location>
        <begin position="312"/>
        <end position="322"/>
    </location>
</feature>
<evidence type="ECO:0000256" key="1">
    <source>
        <dbReference type="SAM" id="MobiDB-lite"/>
    </source>
</evidence>
<evidence type="ECO:0000313" key="2">
    <source>
        <dbReference type="EMBL" id="KAK4097592.1"/>
    </source>
</evidence>
<comment type="caution">
    <text evidence="2">The sequence shown here is derived from an EMBL/GenBank/DDBJ whole genome shotgun (WGS) entry which is preliminary data.</text>
</comment>
<protein>
    <submittedName>
        <fullName evidence="2">Uncharacterized protein</fullName>
    </submittedName>
</protein>
<dbReference type="Proteomes" id="UP001305647">
    <property type="component" value="Unassembled WGS sequence"/>
</dbReference>
<gene>
    <name evidence="2" type="ORF">N658DRAFT_510285</name>
</gene>
<feature type="compositionally biased region" description="Basic and acidic residues" evidence="1">
    <location>
        <begin position="260"/>
        <end position="271"/>
    </location>
</feature>
<sequence length="329" mass="36353">MQAPKDRQCSSRLTRKSTATLGINKGNQHRPASTALQVSLGHLDMPLPQIPAWQHHCQGLLPRWREGSLPTNRSLLFSNSRLFSNNRPTSSSLFISLPTRPKQTVTLSVNRTRGILPALHQLQHLCQLAPVEVTQHQGTPPTNTPLSNNPCTFSNNNISLSNNPCTLPSNNTPLSNTPLSNTPLSNTPCSLLHNTIPFSNNTPLNMDKCNLRSSITLSNSGDLSRARPGTLQVLDPHRRSQGLMSMPPKDPKLLQLNRERDIRRRSTERTSTHTSHLRLRGQASNRTLGLPLCQSLQHTLARPLTSHRPPGSSLTRLNGTRRANSEHGP</sequence>
<reference evidence="2" key="1">
    <citation type="journal article" date="2023" name="Mol. Phylogenet. Evol.">
        <title>Genome-scale phylogeny and comparative genomics of the fungal order Sordariales.</title>
        <authorList>
            <person name="Hensen N."/>
            <person name="Bonometti L."/>
            <person name="Westerberg I."/>
            <person name="Brannstrom I.O."/>
            <person name="Guillou S."/>
            <person name="Cros-Aarteil S."/>
            <person name="Calhoun S."/>
            <person name="Haridas S."/>
            <person name="Kuo A."/>
            <person name="Mondo S."/>
            <person name="Pangilinan J."/>
            <person name="Riley R."/>
            <person name="LaButti K."/>
            <person name="Andreopoulos B."/>
            <person name="Lipzen A."/>
            <person name="Chen C."/>
            <person name="Yan M."/>
            <person name="Daum C."/>
            <person name="Ng V."/>
            <person name="Clum A."/>
            <person name="Steindorff A."/>
            <person name="Ohm R.A."/>
            <person name="Martin F."/>
            <person name="Silar P."/>
            <person name="Natvig D.O."/>
            <person name="Lalanne C."/>
            <person name="Gautier V."/>
            <person name="Ament-Velasquez S.L."/>
            <person name="Kruys A."/>
            <person name="Hutchinson M.I."/>
            <person name="Powell A.J."/>
            <person name="Barry K."/>
            <person name="Miller A.N."/>
            <person name="Grigoriev I.V."/>
            <person name="Debuchy R."/>
            <person name="Gladieux P."/>
            <person name="Hiltunen Thoren M."/>
            <person name="Johannesson H."/>
        </authorList>
    </citation>
    <scope>NUCLEOTIDE SEQUENCE</scope>
    <source>
        <strain evidence="2">CBS 757.83</strain>
    </source>
</reference>
<reference evidence="2" key="2">
    <citation type="submission" date="2023-05" db="EMBL/GenBank/DDBJ databases">
        <authorList>
            <consortium name="Lawrence Berkeley National Laboratory"/>
            <person name="Steindorff A."/>
            <person name="Hensen N."/>
            <person name="Bonometti L."/>
            <person name="Westerberg I."/>
            <person name="Brannstrom I.O."/>
            <person name="Guillou S."/>
            <person name="Cros-Aarteil S."/>
            <person name="Calhoun S."/>
            <person name="Haridas S."/>
            <person name="Kuo A."/>
            <person name="Mondo S."/>
            <person name="Pangilinan J."/>
            <person name="Riley R."/>
            <person name="Labutti K."/>
            <person name="Andreopoulos B."/>
            <person name="Lipzen A."/>
            <person name="Chen C."/>
            <person name="Yanf M."/>
            <person name="Daum C."/>
            <person name="Ng V."/>
            <person name="Clum A."/>
            <person name="Ohm R."/>
            <person name="Martin F."/>
            <person name="Silar P."/>
            <person name="Natvig D."/>
            <person name="Lalanne C."/>
            <person name="Gautier V."/>
            <person name="Ament-Velasquez S.L."/>
            <person name="Kruys A."/>
            <person name="Hutchinson M.I."/>
            <person name="Powell A.J."/>
            <person name="Barry K."/>
            <person name="Miller A.N."/>
            <person name="Grigoriev I.V."/>
            <person name="Debuchy R."/>
            <person name="Gladieux P."/>
            <person name="Thoren M.H."/>
            <person name="Johannesson H."/>
        </authorList>
    </citation>
    <scope>NUCLEOTIDE SEQUENCE</scope>
    <source>
        <strain evidence="2">CBS 757.83</strain>
    </source>
</reference>
<feature type="region of interest" description="Disordered" evidence="1">
    <location>
        <begin position="301"/>
        <end position="329"/>
    </location>
</feature>
<organism evidence="2 3">
    <name type="scientific">Parathielavia hyrcaniae</name>
    <dbReference type="NCBI Taxonomy" id="113614"/>
    <lineage>
        <taxon>Eukaryota</taxon>
        <taxon>Fungi</taxon>
        <taxon>Dikarya</taxon>
        <taxon>Ascomycota</taxon>
        <taxon>Pezizomycotina</taxon>
        <taxon>Sordariomycetes</taxon>
        <taxon>Sordariomycetidae</taxon>
        <taxon>Sordariales</taxon>
        <taxon>Chaetomiaceae</taxon>
        <taxon>Parathielavia</taxon>
    </lineage>
</organism>
<feature type="compositionally biased region" description="Polar residues" evidence="1">
    <location>
        <begin position="10"/>
        <end position="21"/>
    </location>
</feature>
<feature type="region of interest" description="Disordered" evidence="1">
    <location>
        <begin position="1"/>
        <end position="30"/>
    </location>
</feature>
<accession>A0AAN6PTB4</accession>
<keyword evidence="3" id="KW-1185">Reference proteome</keyword>
<name>A0AAN6PTB4_9PEZI</name>
<proteinExistence type="predicted"/>
<dbReference type="EMBL" id="MU863672">
    <property type="protein sequence ID" value="KAK4097592.1"/>
    <property type="molecule type" value="Genomic_DNA"/>
</dbReference>
<feature type="region of interest" description="Disordered" evidence="1">
    <location>
        <begin position="260"/>
        <end position="283"/>
    </location>
</feature>
<evidence type="ECO:0000313" key="3">
    <source>
        <dbReference type="Proteomes" id="UP001305647"/>
    </source>
</evidence>
<dbReference type="AlphaFoldDB" id="A0AAN6PTB4"/>